<gene>
    <name evidence="1" type="ORF">DC366_19285</name>
</gene>
<dbReference type="RefSeq" id="WP_108693765.1">
    <property type="nucleotide sequence ID" value="NZ_QCYH01000044.1"/>
</dbReference>
<comment type="caution">
    <text evidence="1">The sequence shown here is derived from an EMBL/GenBank/DDBJ whole genome shotgun (WGS) entry which is preliminary data.</text>
</comment>
<keyword evidence="2" id="KW-1185">Reference proteome</keyword>
<accession>A0A2T7G1Y8</accession>
<dbReference type="AlphaFoldDB" id="A0A2T7G1Y8"/>
<evidence type="ECO:0000313" key="2">
    <source>
        <dbReference type="Proteomes" id="UP000244446"/>
    </source>
</evidence>
<sequence>MAYQIVVTTEEGMVSTYPDSIEAWAEDNYTAITGVSANPRTRPELQGHPKMAGFVGPCWGGTTESGEPIIRYEDSETYRALCV</sequence>
<protein>
    <submittedName>
        <fullName evidence="1">Uncharacterized protein</fullName>
    </submittedName>
</protein>
<dbReference type="EMBL" id="QCYH01000044">
    <property type="protein sequence ID" value="PVA08441.1"/>
    <property type="molecule type" value="Genomic_DNA"/>
</dbReference>
<proteinExistence type="predicted"/>
<name>A0A2T7G1Y8_9RHOB</name>
<reference evidence="1 2" key="1">
    <citation type="submission" date="2018-04" db="EMBL/GenBank/DDBJ databases">
        <title>Pelagivirga bohaiensis gen. nov., sp. nov., a bacterium isolated from the Bohai Sea.</title>
        <authorList>
            <person name="Ji X."/>
        </authorList>
    </citation>
    <scope>NUCLEOTIDE SEQUENCE [LARGE SCALE GENOMIC DNA]</scope>
    <source>
        <strain evidence="1 2">BH-SD19</strain>
    </source>
</reference>
<evidence type="ECO:0000313" key="1">
    <source>
        <dbReference type="EMBL" id="PVA08441.1"/>
    </source>
</evidence>
<organism evidence="1 2">
    <name type="scientific">Pelagivirga sediminicola</name>
    <dbReference type="NCBI Taxonomy" id="2170575"/>
    <lineage>
        <taxon>Bacteria</taxon>
        <taxon>Pseudomonadati</taxon>
        <taxon>Pseudomonadota</taxon>
        <taxon>Alphaproteobacteria</taxon>
        <taxon>Rhodobacterales</taxon>
        <taxon>Paracoccaceae</taxon>
        <taxon>Pelagivirga</taxon>
    </lineage>
</organism>
<dbReference type="OrthoDB" id="7773997at2"/>
<dbReference type="Proteomes" id="UP000244446">
    <property type="component" value="Unassembled WGS sequence"/>
</dbReference>